<dbReference type="SUPFAM" id="SSF52087">
    <property type="entry name" value="CRAL/TRIO domain"/>
    <property type="match status" value="1"/>
</dbReference>
<comment type="caution">
    <text evidence="3">The sequence shown here is derived from an EMBL/GenBank/DDBJ whole genome shotgun (WGS) entry which is preliminary data.</text>
</comment>
<dbReference type="PANTHER" id="PTHR45824">
    <property type="entry name" value="GH16843P"/>
    <property type="match status" value="1"/>
</dbReference>
<dbReference type="Gene3D" id="3.40.525.10">
    <property type="entry name" value="CRAL-TRIO lipid binding domain"/>
    <property type="match status" value="1"/>
</dbReference>
<dbReference type="EMBL" id="JAPDMZ010000112">
    <property type="protein sequence ID" value="KAK0549446.1"/>
    <property type="molecule type" value="Genomic_DNA"/>
</dbReference>
<dbReference type="PANTHER" id="PTHR45824:SF29">
    <property type="entry name" value="GH16843P"/>
    <property type="match status" value="1"/>
</dbReference>
<evidence type="ECO:0000313" key="4">
    <source>
        <dbReference type="Proteomes" id="UP001176517"/>
    </source>
</evidence>
<feature type="compositionally biased region" description="Polar residues" evidence="1">
    <location>
        <begin position="462"/>
        <end position="473"/>
    </location>
</feature>
<proteinExistence type="predicted"/>
<evidence type="ECO:0000313" key="3">
    <source>
        <dbReference type="EMBL" id="KAK0549446.1"/>
    </source>
</evidence>
<feature type="region of interest" description="Disordered" evidence="1">
    <location>
        <begin position="1"/>
        <end position="25"/>
    </location>
</feature>
<dbReference type="AlphaFoldDB" id="A0AAN6JQR1"/>
<feature type="compositionally biased region" description="Polar residues" evidence="1">
    <location>
        <begin position="1"/>
        <end position="11"/>
    </location>
</feature>
<dbReference type="GO" id="GO:0008526">
    <property type="term" value="F:phosphatidylinositol transfer activity"/>
    <property type="evidence" value="ECO:0007669"/>
    <property type="project" value="TreeGrafter"/>
</dbReference>
<organism evidence="3 4">
    <name type="scientific">Tilletia horrida</name>
    <dbReference type="NCBI Taxonomy" id="155126"/>
    <lineage>
        <taxon>Eukaryota</taxon>
        <taxon>Fungi</taxon>
        <taxon>Dikarya</taxon>
        <taxon>Basidiomycota</taxon>
        <taxon>Ustilaginomycotina</taxon>
        <taxon>Exobasidiomycetes</taxon>
        <taxon>Tilletiales</taxon>
        <taxon>Tilletiaceae</taxon>
        <taxon>Tilletia</taxon>
    </lineage>
</organism>
<dbReference type="Pfam" id="PF03765">
    <property type="entry name" value="CRAL_TRIO_N"/>
    <property type="match status" value="1"/>
</dbReference>
<dbReference type="InterPro" id="IPR011074">
    <property type="entry name" value="CRAL/TRIO_N_dom"/>
</dbReference>
<dbReference type="SMART" id="SM00516">
    <property type="entry name" value="SEC14"/>
    <property type="match status" value="1"/>
</dbReference>
<dbReference type="SUPFAM" id="SSF46938">
    <property type="entry name" value="CRAL/TRIO N-terminal domain"/>
    <property type="match status" value="1"/>
</dbReference>
<feature type="domain" description="CRAL-TRIO" evidence="2">
    <location>
        <begin position="222"/>
        <end position="362"/>
    </location>
</feature>
<dbReference type="SMART" id="SM01100">
    <property type="entry name" value="CRAL_TRIO_N"/>
    <property type="match status" value="1"/>
</dbReference>
<dbReference type="Proteomes" id="UP001176517">
    <property type="component" value="Unassembled WGS sequence"/>
</dbReference>
<dbReference type="InterPro" id="IPR012675">
    <property type="entry name" value="Beta-grasp_dom_sf"/>
</dbReference>
<keyword evidence="4" id="KW-1185">Reference proteome</keyword>
<dbReference type="Pfam" id="PF00650">
    <property type="entry name" value="CRAL_TRIO"/>
    <property type="match status" value="1"/>
</dbReference>
<evidence type="ECO:0000259" key="2">
    <source>
        <dbReference type="PROSITE" id="PS50191"/>
    </source>
</evidence>
<feature type="compositionally biased region" description="Low complexity" evidence="1">
    <location>
        <begin position="580"/>
        <end position="611"/>
    </location>
</feature>
<dbReference type="InterPro" id="IPR016155">
    <property type="entry name" value="Mopterin_synth/thiamin_S_b"/>
</dbReference>
<dbReference type="InterPro" id="IPR052578">
    <property type="entry name" value="PI_Transfer_CRAL-TRIO"/>
</dbReference>
<dbReference type="InterPro" id="IPR036273">
    <property type="entry name" value="CRAL/TRIO_N_dom_sf"/>
</dbReference>
<protein>
    <submittedName>
        <fullName evidence="3">Phosphatidylinositol transfer protein (PITP)</fullName>
    </submittedName>
</protein>
<dbReference type="SUPFAM" id="SSF54285">
    <property type="entry name" value="MoaD/ThiS"/>
    <property type="match status" value="1"/>
</dbReference>
<reference evidence="3" key="1">
    <citation type="journal article" date="2023" name="PhytoFront">
        <title>Draft Genome Resources of Seven Strains of Tilletia horrida, Causal Agent of Kernel Smut of Rice.</title>
        <authorList>
            <person name="Khanal S."/>
            <person name="Antony Babu S."/>
            <person name="Zhou X.G."/>
        </authorList>
    </citation>
    <scope>NUCLEOTIDE SEQUENCE</scope>
    <source>
        <strain evidence="3">TX6</strain>
    </source>
</reference>
<dbReference type="PROSITE" id="PS50191">
    <property type="entry name" value="CRAL_TRIO"/>
    <property type="match status" value="1"/>
</dbReference>
<gene>
    <name evidence="3" type="primary">PDR16</name>
    <name evidence="3" type="ORF">OC846_004053</name>
</gene>
<feature type="region of interest" description="Disordered" evidence="1">
    <location>
        <begin position="555"/>
        <end position="611"/>
    </location>
</feature>
<evidence type="ECO:0000256" key="1">
    <source>
        <dbReference type="SAM" id="MobiDB-lite"/>
    </source>
</evidence>
<dbReference type="InterPro" id="IPR001251">
    <property type="entry name" value="CRAL-TRIO_dom"/>
</dbReference>
<accession>A0AAN6JQR1</accession>
<dbReference type="CDD" id="cd00170">
    <property type="entry name" value="SEC14"/>
    <property type="match status" value="1"/>
</dbReference>
<dbReference type="InterPro" id="IPR036865">
    <property type="entry name" value="CRAL-TRIO_dom_sf"/>
</dbReference>
<dbReference type="Gene3D" id="3.10.20.30">
    <property type="match status" value="1"/>
</dbReference>
<name>A0AAN6JQR1_9BASI</name>
<feature type="region of interest" description="Disordered" evidence="1">
    <location>
        <begin position="419"/>
        <end position="473"/>
    </location>
</feature>
<sequence>MTSASNSPAGGQQQQQHQHQHHHTIAHAPQELQSQIQHQQHPRTSMLTRAFNSLQLGRKTGHQSTHSITSTKFFDPSGNDADSIARKGSALSQTPKQLHAFAGVFPTPAPGCSPTEPPPQHVKLTPDQARKYEVMLQHFSDPETPYPVAFGSTTEKRKLNEHEIFRLLTRESMLRYLRASKWDLATAKKRLTDTIIWRREYGVDNLDSDYVEPEAICGKETILGFDKRGRPLHYMTPHLNNTKESPRQMKFAVWILERAIDLMPPGVEQLALLINFQHKSRNPTSIANAKLMLYILQNHYVERLGIALCINVPWIFKTFYAAVQPFIDPVTREKVQFDEAIKQEVPLDQLNSDYGGNVDPTYEHEKYWPDLIKTCERRREKDLERFRTLCDGKIGASEWVIRGGDPSKAPEANLVLTNTASTAQHTDAKGAAEVTTGEKVQPGAPVDIGASAAADGQPPSAEPTSTTSAVQSTKDQVASTVANVAAAAKPVAGSLMQYAQTAAQTAVATAGAGASVAESVVAKLASGVIPADGSKSAAQVPTSASETEPIHSADLAVAPPSDVPGPSTPGETLLDGSKTAAASMGAPPAPAAAPALQGEQQQQQQQQRLAPSRPVTVLYFAAARSAAGVASVQISIPADASSSSPASYSGGFSLADLPKLLVDDTRRRVNGGGSDEGDAEELERVLDGVQYSVDQVMLDREELKATVLWGGEEVGVIPPVSGG</sequence>